<keyword evidence="2 3" id="KW-0342">GTP-binding</keyword>
<dbReference type="CDD" id="cd01854">
    <property type="entry name" value="YjeQ_EngC"/>
    <property type="match status" value="1"/>
</dbReference>
<dbReference type="InterPro" id="IPR030378">
    <property type="entry name" value="G_CP_dom"/>
</dbReference>
<evidence type="ECO:0000256" key="1">
    <source>
        <dbReference type="ARBA" id="ARBA00022741"/>
    </source>
</evidence>
<feature type="domain" description="CP-type G" evidence="5">
    <location>
        <begin position="79"/>
        <end position="232"/>
    </location>
</feature>
<dbReference type="SUPFAM" id="SSF50249">
    <property type="entry name" value="Nucleic acid-binding proteins"/>
    <property type="match status" value="1"/>
</dbReference>
<name>A0ABV2TKV6_9RHOO</name>
<dbReference type="InterPro" id="IPR004881">
    <property type="entry name" value="Ribosome_biogen_GTPase_RsgA"/>
</dbReference>
<keyword evidence="3" id="KW-0479">Metal-binding</keyword>
<dbReference type="Gene3D" id="2.40.50.140">
    <property type="entry name" value="Nucleic acid-binding proteins"/>
    <property type="match status" value="1"/>
</dbReference>
<dbReference type="PANTHER" id="PTHR32120:SF11">
    <property type="entry name" value="SMALL RIBOSOMAL SUBUNIT BIOGENESIS GTPASE RSGA 1, MITOCHONDRIAL-RELATED"/>
    <property type="match status" value="1"/>
</dbReference>
<dbReference type="PANTHER" id="PTHR32120">
    <property type="entry name" value="SMALL RIBOSOMAL SUBUNIT BIOGENESIS GTPASE RSGA"/>
    <property type="match status" value="1"/>
</dbReference>
<dbReference type="EMBL" id="JBEWZI010000009">
    <property type="protein sequence ID" value="MET7014551.1"/>
    <property type="molecule type" value="Genomic_DNA"/>
</dbReference>
<keyword evidence="3" id="KW-0862">Zinc</keyword>
<proteinExistence type="inferred from homology"/>
<comment type="caution">
    <text evidence="6">The sequence shown here is derived from an EMBL/GenBank/DDBJ whole genome shotgun (WGS) entry which is preliminary data.</text>
</comment>
<evidence type="ECO:0000313" key="7">
    <source>
        <dbReference type="Proteomes" id="UP001549691"/>
    </source>
</evidence>
<evidence type="ECO:0000259" key="5">
    <source>
        <dbReference type="PROSITE" id="PS51721"/>
    </source>
</evidence>
<feature type="domain" description="EngC GTPase" evidence="4">
    <location>
        <begin position="85"/>
        <end position="230"/>
    </location>
</feature>
<feature type="binding site" evidence="3">
    <location>
        <begin position="124"/>
        <end position="127"/>
    </location>
    <ligand>
        <name>GTP</name>
        <dbReference type="ChEBI" id="CHEBI:37565"/>
    </ligand>
</feature>
<comment type="subcellular location">
    <subcellularLocation>
        <location evidence="3">Cytoplasm</location>
    </subcellularLocation>
</comment>
<keyword evidence="3" id="KW-0963">Cytoplasm</keyword>
<dbReference type="Pfam" id="PF03193">
    <property type="entry name" value="RsgA_GTPase"/>
    <property type="match status" value="1"/>
</dbReference>
<keyword evidence="3" id="KW-0699">rRNA-binding</keyword>
<evidence type="ECO:0000256" key="2">
    <source>
        <dbReference type="ARBA" id="ARBA00023134"/>
    </source>
</evidence>
<dbReference type="PROSITE" id="PS50936">
    <property type="entry name" value="ENGC_GTPASE"/>
    <property type="match status" value="1"/>
</dbReference>
<dbReference type="PROSITE" id="PS51721">
    <property type="entry name" value="G_CP"/>
    <property type="match status" value="1"/>
</dbReference>
<keyword evidence="3" id="KW-0378">Hydrolase</keyword>
<dbReference type="Proteomes" id="UP001549691">
    <property type="component" value="Unassembled WGS sequence"/>
</dbReference>
<reference evidence="6 7" key="1">
    <citation type="submission" date="2024-07" db="EMBL/GenBank/DDBJ databases">
        <title>Uliginosibacterium flavum JJ3220;KACC:17644.</title>
        <authorList>
            <person name="Kim M.K."/>
        </authorList>
    </citation>
    <scope>NUCLEOTIDE SEQUENCE [LARGE SCALE GENOMIC DNA]</scope>
    <source>
        <strain evidence="6 7">KACC:17644</strain>
    </source>
</reference>
<dbReference type="SUPFAM" id="SSF52540">
    <property type="entry name" value="P-loop containing nucleoside triphosphate hydrolases"/>
    <property type="match status" value="1"/>
</dbReference>
<evidence type="ECO:0000259" key="4">
    <source>
        <dbReference type="PROSITE" id="PS50936"/>
    </source>
</evidence>
<keyword evidence="3" id="KW-0690">Ribosome biogenesis</keyword>
<dbReference type="EC" id="3.6.1.-" evidence="3"/>
<dbReference type="Gene3D" id="1.10.40.50">
    <property type="entry name" value="Probable gtpase engc, domain 3"/>
    <property type="match status" value="1"/>
</dbReference>
<dbReference type="Gene3D" id="3.40.50.300">
    <property type="entry name" value="P-loop containing nucleotide triphosphate hydrolases"/>
    <property type="match status" value="1"/>
</dbReference>
<feature type="binding site" evidence="3">
    <location>
        <position position="256"/>
    </location>
    <ligand>
        <name>Zn(2+)</name>
        <dbReference type="ChEBI" id="CHEBI:29105"/>
    </ligand>
</feature>
<organism evidence="6 7">
    <name type="scientific">Uliginosibacterium flavum</name>
    <dbReference type="NCBI Taxonomy" id="1396831"/>
    <lineage>
        <taxon>Bacteria</taxon>
        <taxon>Pseudomonadati</taxon>
        <taxon>Pseudomonadota</taxon>
        <taxon>Betaproteobacteria</taxon>
        <taxon>Rhodocyclales</taxon>
        <taxon>Zoogloeaceae</taxon>
        <taxon>Uliginosibacterium</taxon>
    </lineage>
</organism>
<feature type="binding site" evidence="3">
    <location>
        <begin position="174"/>
        <end position="182"/>
    </location>
    <ligand>
        <name>GTP</name>
        <dbReference type="ChEBI" id="CHEBI:37565"/>
    </ligand>
</feature>
<dbReference type="HAMAP" id="MF_01820">
    <property type="entry name" value="GTPase_RsgA"/>
    <property type="match status" value="1"/>
</dbReference>
<comment type="subunit">
    <text evidence="3">Monomer. Associates with 30S ribosomal subunit, binds 16S rRNA.</text>
</comment>
<feature type="binding site" evidence="3">
    <location>
        <position position="263"/>
    </location>
    <ligand>
        <name>Zn(2+)</name>
        <dbReference type="ChEBI" id="CHEBI:29105"/>
    </ligand>
</feature>
<comment type="cofactor">
    <cofactor evidence="3">
        <name>Zn(2+)</name>
        <dbReference type="ChEBI" id="CHEBI:29105"/>
    </cofactor>
    <text evidence="3">Binds 1 zinc ion per subunit.</text>
</comment>
<keyword evidence="7" id="KW-1185">Reference proteome</keyword>
<feature type="binding site" evidence="3">
    <location>
        <position position="261"/>
    </location>
    <ligand>
        <name>Zn(2+)</name>
        <dbReference type="ChEBI" id="CHEBI:29105"/>
    </ligand>
</feature>
<dbReference type="InterPro" id="IPR010914">
    <property type="entry name" value="RsgA_GTPase_dom"/>
</dbReference>
<dbReference type="InterPro" id="IPR027417">
    <property type="entry name" value="P-loop_NTPase"/>
</dbReference>
<keyword evidence="3" id="KW-0694">RNA-binding</keyword>
<dbReference type="RefSeq" id="WP_354601009.1">
    <property type="nucleotide sequence ID" value="NZ_JBEWZI010000009.1"/>
</dbReference>
<protein>
    <recommendedName>
        <fullName evidence="3">Small ribosomal subunit biogenesis GTPase RsgA</fullName>
        <ecNumber evidence="3">3.6.1.-</ecNumber>
    </recommendedName>
</protein>
<evidence type="ECO:0000256" key="3">
    <source>
        <dbReference type="HAMAP-Rule" id="MF_01820"/>
    </source>
</evidence>
<feature type="binding site" evidence="3">
    <location>
        <position position="269"/>
    </location>
    <ligand>
        <name>Zn(2+)</name>
        <dbReference type="ChEBI" id="CHEBI:29105"/>
    </ligand>
</feature>
<keyword evidence="1 3" id="KW-0547">Nucleotide-binding</keyword>
<gene>
    <name evidence="3 6" type="primary">rsgA</name>
    <name evidence="6" type="ORF">ABXR19_10165</name>
</gene>
<dbReference type="InterPro" id="IPR012340">
    <property type="entry name" value="NA-bd_OB-fold"/>
</dbReference>
<sequence>MSKDNVVSTIAQGTVIAAFGRQYAVRLDTGGEALCYPRAKRSEIACGDRVEMALNAPDQGVIDKILPRASLFYRADQWKEKLIAANVTQIVVVVATEPGFSDELITRCMVAADAQDIAALIVLNKSDIPASLEACRAQLKAFVAAGHAVLEMSAMGDVEPLRERLRDHTSLFVGQSGMGKSTLTNALIPDADARTREISEVLDSGKHTTTHARLYALPGGGQLIDSPGLQSFGLAHLTKNEIECGFPEIRPLLGTCRFRDCNHLKEPDCALRGARDSGEFDARRYTALMQLLDEHEVARKHRLEH</sequence>
<evidence type="ECO:0000313" key="6">
    <source>
        <dbReference type="EMBL" id="MET7014551.1"/>
    </source>
</evidence>
<dbReference type="NCBIfam" id="TIGR00157">
    <property type="entry name" value="ribosome small subunit-dependent GTPase A"/>
    <property type="match status" value="1"/>
</dbReference>
<accession>A0ABV2TKV6</accession>
<comment type="function">
    <text evidence="3">One of several proteins that assist in the late maturation steps of the functional core of the 30S ribosomal subunit. Helps release RbfA from mature subunits. May play a role in the assembly of ribosomal proteins into the subunit. Circularly permuted GTPase that catalyzes slow GTP hydrolysis, GTPase activity is stimulated by the 30S ribosomal subunit.</text>
</comment>
<comment type="similarity">
    <text evidence="3">Belongs to the TRAFAC class YlqF/YawG GTPase family. RsgA subfamily.</text>
</comment>